<dbReference type="InterPro" id="IPR000182">
    <property type="entry name" value="GNAT_dom"/>
</dbReference>
<keyword evidence="1 5" id="KW-0808">Transferase</keyword>
<dbReference type="Pfam" id="PF13302">
    <property type="entry name" value="Acetyltransf_3"/>
    <property type="match status" value="1"/>
</dbReference>
<dbReference type="PROSITE" id="PS51186">
    <property type="entry name" value="GNAT"/>
    <property type="match status" value="1"/>
</dbReference>
<dbReference type="SUPFAM" id="SSF55729">
    <property type="entry name" value="Acyl-CoA N-acyltransferases (Nat)"/>
    <property type="match status" value="1"/>
</dbReference>
<name>A0A2N3LAI8_9PROT</name>
<dbReference type="Gene3D" id="3.40.630.30">
    <property type="match status" value="1"/>
</dbReference>
<evidence type="ECO:0000313" key="6">
    <source>
        <dbReference type="Proteomes" id="UP000233332"/>
    </source>
</evidence>
<dbReference type="EMBL" id="NXGX01000001">
    <property type="protein sequence ID" value="PKR59835.1"/>
    <property type="molecule type" value="Genomic_DNA"/>
</dbReference>
<gene>
    <name evidence="5" type="ORF">COO92_00190</name>
</gene>
<sequence length="178" mass="19603">MYMRPLNPIADGPALHAIFGNPDCCTWLPDPAFPDVKTTIAKLKSWTDGFEATSWTIAQTEDGPAIGRISLYNIGRDPNVWEAACMVAPAARGQNFAARGLSYAIGFLFATTTARRVYADIDPDNHASLKTFEKLGFTREGQLRGEWETHIGIRDSVIYGLLRTDPRPDITPHPSIIA</sequence>
<dbReference type="GO" id="GO:0016747">
    <property type="term" value="F:acyltransferase activity, transferring groups other than amino-acyl groups"/>
    <property type="evidence" value="ECO:0007669"/>
    <property type="project" value="InterPro"/>
</dbReference>
<dbReference type="PANTHER" id="PTHR43792">
    <property type="entry name" value="GNAT FAMILY, PUTATIVE (AFU_ORTHOLOGUE AFUA_3G00765)-RELATED-RELATED"/>
    <property type="match status" value="1"/>
</dbReference>
<keyword evidence="2" id="KW-0012">Acyltransferase</keyword>
<evidence type="ECO:0000256" key="3">
    <source>
        <dbReference type="ARBA" id="ARBA00038502"/>
    </source>
</evidence>
<comment type="similarity">
    <text evidence="3">Belongs to the acetyltransferase family. RimJ subfamily.</text>
</comment>
<dbReference type="InterPro" id="IPR051531">
    <property type="entry name" value="N-acetyltransferase"/>
</dbReference>
<feature type="domain" description="N-acetyltransferase" evidence="4">
    <location>
        <begin position="1"/>
        <end position="164"/>
    </location>
</feature>
<evidence type="ECO:0000259" key="4">
    <source>
        <dbReference type="PROSITE" id="PS51186"/>
    </source>
</evidence>
<dbReference type="InterPro" id="IPR016181">
    <property type="entry name" value="Acyl_CoA_acyltransferase"/>
</dbReference>
<dbReference type="PANTHER" id="PTHR43792:SF8">
    <property type="entry name" value="[RIBOSOMAL PROTEIN US5]-ALANINE N-ACETYLTRANSFERASE"/>
    <property type="match status" value="1"/>
</dbReference>
<evidence type="ECO:0000256" key="2">
    <source>
        <dbReference type="ARBA" id="ARBA00023315"/>
    </source>
</evidence>
<protein>
    <submittedName>
        <fullName evidence="5">GNAT family N-acetyltransferase</fullName>
    </submittedName>
</protein>
<proteinExistence type="inferred from homology"/>
<comment type="caution">
    <text evidence="5">The sequence shown here is derived from an EMBL/GenBank/DDBJ whole genome shotgun (WGS) entry which is preliminary data.</text>
</comment>
<evidence type="ECO:0000256" key="1">
    <source>
        <dbReference type="ARBA" id="ARBA00022679"/>
    </source>
</evidence>
<organism evidence="5 6">
    <name type="scientific">Thalassospira lohafexi</name>
    <dbReference type="NCBI Taxonomy" id="744227"/>
    <lineage>
        <taxon>Bacteria</taxon>
        <taxon>Pseudomonadati</taxon>
        <taxon>Pseudomonadota</taxon>
        <taxon>Alphaproteobacteria</taxon>
        <taxon>Rhodospirillales</taxon>
        <taxon>Thalassospiraceae</taxon>
        <taxon>Thalassospira</taxon>
    </lineage>
</organism>
<evidence type="ECO:0000313" key="5">
    <source>
        <dbReference type="EMBL" id="PKR59835.1"/>
    </source>
</evidence>
<reference evidence="5 6" key="1">
    <citation type="submission" date="2017-09" db="EMBL/GenBank/DDBJ databases">
        <title>Biodiversity and function of Thalassospira species in the particle-attached aromatic-hydrocarbon-degrading consortia from the surface seawater of the China South Sea.</title>
        <authorList>
            <person name="Dong C."/>
            <person name="Lai Q."/>
            <person name="Shao Z."/>
        </authorList>
    </citation>
    <scope>NUCLEOTIDE SEQUENCE [LARGE SCALE GENOMIC DNA]</scope>
    <source>
        <strain evidence="5 6">139Z-12</strain>
    </source>
</reference>
<dbReference type="RefSeq" id="WP_101298870.1">
    <property type="nucleotide sequence ID" value="NZ_NXGX01000001.1"/>
</dbReference>
<dbReference type="AlphaFoldDB" id="A0A2N3LAI8"/>
<keyword evidence="6" id="KW-1185">Reference proteome</keyword>
<accession>A0A2N3LAI8</accession>
<dbReference type="Proteomes" id="UP000233332">
    <property type="component" value="Unassembled WGS sequence"/>
</dbReference>